<gene>
    <name evidence="10" type="primary">pta</name>
    <name evidence="10" type="ORF">PFRI_04360</name>
</gene>
<dbReference type="GO" id="GO:0008959">
    <property type="term" value="F:phosphate acetyltransferase activity"/>
    <property type="evidence" value="ECO:0007669"/>
    <property type="project" value="UniProtKB-EC"/>
</dbReference>
<dbReference type="RefSeq" id="WP_175549223.1">
    <property type="nucleotide sequence ID" value="NZ_JABBAN010000009.1"/>
</dbReference>
<dbReference type="PIRSF" id="PIRSF000428">
    <property type="entry name" value="P_Ac_trans"/>
    <property type="match status" value="1"/>
</dbReference>
<dbReference type="InterPro" id="IPR050500">
    <property type="entry name" value="Phos_Acetyltrans/Butyryltrans"/>
</dbReference>
<evidence type="ECO:0000256" key="2">
    <source>
        <dbReference type="ARBA" id="ARBA00004989"/>
    </source>
</evidence>
<dbReference type="STRING" id="696762.PFRI_04360"/>
<organism evidence="10 11">
    <name type="scientific">Planktotalea frisia</name>
    <dbReference type="NCBI Taxonomy" id="696762"/>
    <lineage>
        <taxon>Bacteria</taxon>
        <taxon>Pseudomonadati</taxon>
        <taxon>Pseudomonadota</taxon>
        <taxon>Alphaproteobacteria</taxon>
        <taxon>Rhodobacterales</taxon>
        <taxon>Paracoccaceae</taxon>
        <taxon>Planktotalea</taxon>
    </lineage>
</organism>
<evidence type="ECO:0000256" key="4">
    <source>
        <dbReference type="ARBA" id="ARBA00012707"/>
    </source>
</evidence>
<dbReference type="Proteomes" id="UP000184514">
    <property type="component" value="Unassembled WGS sequence"/>
</dbReference>
<dbReference type="PANTHER" id="PTHR43356:SF3">
    <property type="entry name" value="PHOSPHATE ACETYLTRANSFERASE"/>
    <property type="match status" value="1"/>
</dbReference>
<dbReference type="InterPro" id="IPR042113">
    <property type="entry name" value="P_AcTrfase_dom1"/>
</dbReference>
<keyword evidence="11" id="KW-1185">Reference proteome</keyword>
<dbReference type="PANTHER" id="PTHR43356">
    <property type="entry name" value="PHOSPHATE ACETYLTRANSFERASE"/>
    <property type="match status" value="1"/>
</dbReference>
<comment type="pathway">
    <text evidence="2">Metabolic intermediate biosynthesis; acetyl-CoA biosynthesis; acetyl-CoA from acetate: step 2/2.</text>
</comment>
<dbReference type="InterPro" id="IPR012147">
    <property type="entry name" value="P_Ac_Bu_trans"/>
</dbReference>
<dbReference type="AlphaFoldDB" id="A0A1L9P1D7"/>
<dbReference type="EC" id="2.3.1.8" evidence="4"/>
<comment type="similarity">
    <text evidence="3">Belongs to the phosphate acetyltransferase and butyryltransferase family.</text>
</comment>
<dbReference type="InterPro" id="IPR004614">
    <property type="entry name" value="P_AcTrfase"/>
</dbReference>
<evidence type="ECO:0000259" key="9">
    <source>
        <dbReference type="Pfam" id="PF01515"/>
    </source>
</evidence>
<dbReference type="EMBL" id="MLCB01000033">
    <property type="protein sequence ID" value="OJI95345.1"/>
    <property type="molecule type" value="Genomic_DNA"/>
</dbReference>
<keyword evidence="6 10" id="KW-0808">Transferase</keyword>
<evidence type="ECO:0000256" key="5">
    <source>
        <dbReference type="ARBA" id="ARBA00021528"/>
    </source>
</evidence>
<dbReference type="InterPro" id="IPR042112">
    <property type="entry name" value="P_AcTrfase_dom2"/>
</dbReference>
<dbReference type="NCBIfam" id="NF007233">
    <property type="entry name" value="PRK09653.1"/>
    <property type="match status" value="1"/>
</dbReference>
<dbReference type="Pfam" id="PF01515">
    <property type="entry name" value="PTA_PTB"/>
    <property type="match status" value="1"/>
</dbReference>
<reference evidence="10 11" key="1">
    <citation type="submission" date="2016-10" db="EMBL/GenBank/DDBJ databases">
        <title>Genome sequence of Planktotalea frisia SH6-1.</title>
        <authorList>
            <person name="Poehlein A."/>
            <person name="Bakenhus I."/>
            <person name="Voget S."/>
            <person name="Brinkhoff T."/>
            <person name="Simon M."/>
        </authorList>
    </citation>
    <scope>NUCLEOTIDE SEQUENCE [LARGE SCALE GENOMIC DNA]</scope>
    <source>
        <strain evidence="10 11">SH6-1</strain>
    </source>
</reference>
<protein>
    <recommendedName>
        <fullName evidence="5">Phosphate acetyltransferase</fullName>
        <ecNumber evidence="4">2.3.1.8</ecNumber>
    </recommendedName>
    <alternativeName>
        <fullName evidence="8">Phosphotransacetylase</fullName>
    </alternativeName>
</protein>
<evidence type="ECO:0000256" key="6">
    <source>
        <dbReference type="ARBA" id="ARBA00022679"/>
    </source>
</evidence>
<accession>A0A1L9P1D7</accession>
<comment type="catalytic activity">
    <reaction evidence="1">
        <text>acetyl-CoA + phosphate = acetyl phosphate + CoA</text>
        <dbReference type="Rhea" id="RHEA:19521"/>
        <dbReference type="ChEBI" id="CHEBI:22191"/>
        <dbReference type="ChEBI" id="CHEBI:43474"/>
        <dbReference type="ChEBI" id="CHEBI:57287"/>
        <dbReference type="ChEBI" id="CHEBI:57288"/>
        <dbReference type="EC" id="2.3.1.8"/>
    </reaction>
</comment>
<evidence type="ECO:0000256" key="8">
    <source>
        <dbReference type="ARBA" id="ARBA00031108"/>
    </source>
</evidence>
<dbReference type="InterPro" id="IPR002505">
    <property type="entry name" value="PTA_PTB"/>
</dbReference>
<dbReference type="Gene3D" id="3.40.50.10750">
    <property type="entry name" value="Isocitrate/Isopropylmalate dehydrogenase-like"/>
    <property type="match status" value="1"/>
</dbReference>
<sequence length="350" mass="35827">MSSKTNPSALLDEANKLPPLASLMTRAAAAPKAIAFAEGSDPRIVEAAVTALNAGLIRQAHLVGSQADVEATLATFELSDASGVEVHDPENSAIFDTLAERFVKLRAHKGLSLELAKKATLDPLVFAALLVETGRADGSIGGAVATTSDTVRAALQVIGKAKSEPLVSSFFLMILPENHPLDRPAMVFSDCGMVIDPDAAELAGIASQAADSFAALVGDTPKLGMLSFSTHGSAKHDRVTKVQEATQALKAARPDLIVDGELQLDAALVPSVAASKAPTGSVQGAANVLIFPNLDAGNIGYKLAQRFGGAIAIGPVLQGLAKPANDLSRGCTAGDVLAMIAVTALQAQNA</sequence>
<proteinExistence type="inferred from homology"/>
<dbReference type="Gene3D" id="3.40.50.10950">
    <property type="match status" value="1"/>
</dbReference>
<evidence type="ECO:0000313" key="10">
    <source>
        <dbReference type="EMBL" id="OJI95345.1"/>
    </source>
</evidence>
<feature type="domain" description="Phosphate acetyl/butaryl transferase" evidence="9">
    <location>
        <begin position="22"/>
        <end position="344"/>
    </location>
</feature>
<evidence type="ECO:0000256" key="3">
    <source>
        <dbReference type="ARBA" id="ARBA00005656"/>
    </source>
</evidence>
<evidence type="ECO:0000256" key="7">
    <source>
        <dbReference type="ARBA" id="ARBA00023315"/>
    </source>
</evidence>
<keyword evidence="7 10" id="KW-0012">Acyltransferase</keyword>
<evidence type="ECO:0000313" key="11">
    <source>
        <dbReference type="Proteomes" id="UP000184514"/>
    </source>
</evidence>
<name>A0A1L9P1D7_9RHOB</name>
<dbReference type="SUPFAM" id="SSF53659">
    <property type="entry name" value="Isocitrate/Isopropylmalate dehydrogenase-like"/>
    <property type="match status" value="1"/>
</dbReference>
<evidence type="ECO:0000256" key="1">
    <source>
        <dbReference type="ARBA" id="ARBA00000705"/>
    </source>
</evidence>
<comment type="caution">
    <text evidence="10">The sequence shown here is derived from an EMBL/GenBank/DDBJ whole genome shotgun (WGS) entry which is preliminary data.</text>
</comment>
<dbReference type="NCBIfam" id="TIGR00651">
    <property type="entry name" value="pta"/>
    <property type="match status" value="1"/>
</dbReference>